<evidence type="ECO:0000256" key="5">
    <source>
        <dbReference type="ARBA" id="ARBA00022692"/>
    </source>
</evidence>
<dbReference type="InterPro" id="IPR035906">
    <property type="entry name" value="MetI-like_sf"/>
</dbReference>
<dbReference type="InterPro" id="IPR025966">
    <property type="entry name" value="OppC_N"/>
</dbReference>
<evidence type="ECO:0000256" key="3">
    <source>
        <dbReference type="ARBA" id="ARBA00022475"/>
    </source>
</evidence>
<keyword evidence="15" id="KW-1185">Reference proteome</keyword>
<dbReference type="PROSITE" id="PS50928">
    <property type="entry name" value="ABC_TM1"/>
    <property type="match status" value="1"/>
</dbReference>
<dbReference type="Gene3D" id="1.10.3720.10">
    <property type="entry name" value="MetI-like"/>
    <property type="match status" value="1"/>
</dbReference>
<accession>A0AAX3BA07</accession>
<evidence type="ECO:0000256" key="1">
    <source>
        <dbReference type="ARBA" id="ARBA00004429"/>
    </source>
</evidence>
<dbReference type="GO" id="GO:0005886">
    <property type="term" value="C:plasma membrane"/>
    <property type="evidence" value="ECO:0007669"/>
    <property type="project" value="UniProtKB-SubCell"/>
</dbReference>
<feature type="transmembrane region" description="Helical" evidence="12">
    <location>
        <begin position="32"/>
        <end position="53"/>
    </location>
</feature>
<evidence type="ECO:0000256" key="8">
    <source>
        <dbReference type="ARBA" id="ARBA00022989"/>
    </source>
</evidence>
<dbReference type="RefSeq" id="WP_271434209.1">
    <property type="nucleotide sequence ID" value="NZ_CP073355.1"/>
</dbReference>
<evidence type="ECO:0000256" key="11">
    <source>
        <dbReference type="ARBA" id="ARBA00072251"/>
    </source>
</evidence>
<comment type="subcellular location">
    <subcellularLocation>
        <location evidence="1">Cell inner membrane</location>
        <topology evidence="1">Multi-pass membrane protein</topology>
    </subcellularLocation>
    <subcellularLocation>
        <location evidence="12">Cell membrane</location>
        <topology evidence="12">Multi-pass membrane protein</topology>
    </subcellularLocation>
</comment>
<dbReference type="Proteomes" id="UP001056539">
    <property type="component" value="Chromosome"/>
</dbReference>
<evidence type="ECO:0000256" key="4">
    <source>
        <dbReference type="ARBA" id="ARBA00022519"/>
    </source>
</evidence>
<gene>
    <name evidence="14" type="ORF">KDW03_06125</name>
</gene>
<reference evidence="14" key="2">
    <citation type="submission" date="2022-06" db="EMBL/GenBank/DDBJ databases">
        <title>Thermospira aquatica gen. nov., sp. nov.</title>
        <authorList>
            <person name="Ben Ali Gam Z."/>
            <person name="Labat M."/>
        </authorList>
    </citation>
    <scope>NUCLEOTIDE SEQUENCE</scope>
    <source>
        <strain evidence="14">F1F22</strain>
    </source>
</reference>
<dbReference type="InterPro" id="IPR050366">
    <property type="entry name" value="BP-dependent_transpt_permease"/>
</dbReference>
<keyword evidence="8 12" id="KW-1133">Transmembrane helix</keyword>
<keyword evidence="2 12" id="KW-0813">Transport</keyword>
<keyword evidence="6" id="KW-0571">Peptide transport</keyword>
<evidence type="ECO:0000256" key="7">
    <source>
        <dbReference type="ARBA" id="ARBA00022927"/>
    </source>
</evidence>
<feature type="transmembrane region" description="Helical" evidence="12">
    <location>
        <begin position="263"/>
        <end position="283"/>
    </location>
</feature>
<keyword evidence="5 12" id="KW-0812">Transmembrane</keyword>
<evidence type="ECO:0000256" key="2">
    <source>
        <dbReference type="ARBA" id="ARBA00022448"/>
    </source>
</evidence>
<dbReference type="AlphaFoldDB" id="A0AAX3BA07"/>
<sequence length="298" mass="33276">MEKENRELHLEEVKGVSLWKDAWRRLVKNKMAVAGGIIVIFFVLVAIFAPVIAPYSYEEINFENPQINQPPSWEHLFGTDSLGRDLFSRIIYGSRVSISIGFVTGIVALLIGVTYGAIAGFVGGKLDEWMMRFADILYSLPYMFFVILLMVIFGRNFIMLFVGIASVSWMTIARITRGQIMSLKNNEFVEAAKSIGASRRRIIFRHLIPNALGPIIVYLTLTIPSIMLEEAFLSFLGLGVQAPMTSWGLLAAEGKGVITTCPWQIIFPGLALTLMLFSLNFLGEGLRDALDPSQKNKM</sequence>
<dbReference type="PANTHER" id="PTHR43386">
    <property type="entry name" value="OLIGOPEPTIDE TRANSPORT SYSTEM PERMEASE PROTEIN APPC"/>
    <property type="match status" value="1"/>
</dbReference>
<evidence type="ECO:0000256" key="12">
    <source>
        <dbReference type="RuleBase" id="RU363032"/>
    </source>
</evidence>
<dbReference type="KEGG" id="taqu:KDW03_06125"/>
<feature type="transmembrane region" description="Helical" evidence="12">
    <location>
        <begin position="96"/>
        <end position="121"/>
    </location>
</feature>
<feature type="domain" description="ABC transmembrane type-1" evidence="13">
    <location>
        <begin position="94"/>
        <end position="283"/>
    </location>
</feature>
<feature type="transmembrane region" description="Helical" evidence="12">
    <location>
        <begin position="207"/>
        <end position="226"/>
    </location>
</feature>
<dbReference type="GO" id="GO:0055085">
    <property type="term" value="P:transmembrane transport"/>
    <property type="evidence" value="ECO:0007669"/>
    <property type="project" value="InterPro"/>
</dbReference>
<evidence type="ECO:0000256" key="10">
    <source>
        <dbReference type="ARBA" id="ARBA00024202"/>
    </source>
</evidence>
<dbReference type="Pfam" id="PF12911">
    <property type="entry name" value="OppC_N"/>
    <property type="match status" value="1"/>
</dbReference>
<dbReference type="SUPFAM" id="SSF161098">
    <property type="entry name" value="MetI-like"/>
    <property type="match status" value="1"/>
</dbReference>
<dbReference type="PANTHER" id="PTHR43386:SF2">
    <property type="entry name" value="OLIGOPEPTIDE TRANSPORT SYSTEM PERMEASE PROTEIN OPPC"/>
    <property type="match status" value="1"/>
</dbReference>
<evidence type="ECO:0000313" key="14">
    <source>
        <dbReference type="EMBL" id="URA09083.1"/>
    </source>
</evidence>
<dbReference type="EMBL" id="CP073355">
    <property type="protein sequence ID" value="URA09083.1"/>
    <property type="molecule type" value="Genomic_DNA"/>
</dbReference>
<evidence type="ECO:0000256" key="6">
    <source>
        <dbReference type="ARBA" id="ARBA00022856"/>
    </source>
</evidence>
<dbReference type="Pfam" id="PF00528">
    <property type="entry name" value="BPD_transp_1"/>
    <property type="match status" value="1"/>
</dbReference>
<keyword evidence="9 12" id="KW-0472">Membrane</keyword>
<evidence type="ECO:0000259" key="13">
    <source>
        <dbReference type="PROSITE" id="PS50928"/>
    </source>
</evidence>
<organism evidence="14 15">
    <name type="scientific">Thermospira aquatica</name>
    <dbReference type="NCBI Taxonomy" id="2828656"/>
    <lineage>
        <taxon>Bacteria</taxon>
        <taxon>Pseudomonadati</taxon>
        <taxon>Spirochaetota</taxon>
        <taxon>Spirochaetia</taxon>
        <taxon>Brevinematales</taxon>
        <taxon>Thermospiraceae</taxon>
        <taxon>Thermospira</taxon>
    </lineage>
</organism>
<feature type="transmembrane region" description="Helical" evidence="12">
    <location>
        <begin position="133"/>
        <end position="152"/>
    </location>
</feature>
<proteinExistence type="inferred from homology"/>
<keyword evidence="3" id="KW-1003">Cell membrane</keyword>
<dbReference type="InterPro" id="IPR000515">
    <property type="entry name" value="MetI-like"/>
</dbReference>
<protein>
    <recommendedName>
        <fullName evidence="11">Oligopeptide transport system permease protein OppC</fullName>
    </recommendedName>
</protein>
<keyword evidence="7" id="KW-0653">Protein transport</keyword>
<dbReference type="GO" id="GO:0015031">
    <property type="term" value="P:protein transport"/>
    <property type="evidence" value="ECO:0007669"/>
    <property type="project" value="UniProtKB-KW"/>
</dbReference>
<keyword evidence="4" id="KW-0997">Cell inner membrane</keyword>
<name>A0AAX3BA07_9SPIR</name>
<dbReference type="CDD" id="cd06261">
    <property type="entry name" value="TM_PBP2"/>
    <property type="match status" value="1"/>
</dbReference>
<reference evidence="14" key="1">
    <citation type="submission" date="2021-04" db="EMBL/GenBank/DDBJ databases">
        <authorList>
            <person name="Postec A."/>
        </authorList>
    </citation>
    <scope>NUCLEOTIDE SEQUENCE</scope>
    <source>
        <strain evidence="14">F1F22</strain>
    </source>
</reference>
<dbReference type="GO" id="GO:0015833">
    <property type="term" value="P:peptide transport"/>
    <property type="evidence" value="ECO:0007669"/>
    <property type="project" value="UniProtKB-KW"/>
</dbReference>
<comment type="similarity">
    <text evidence="10">Belongs to the binding-protein-dependent transport system permease family. OppBC subfamily.</text>
</comment>
<feature type="transmembrane region" description="Helical" evidence="12">
    <location>
        <begin position="158"/>
        <end position="176"/>
    </location>
</feature>
<evidence type="ECO:0000256" key="9">
    <source>
        <dbReference type="ARBA" id="ARBA00023136"/>
    </source>
</evidence>
<evidence type="ECO:0000313" key="15">
    <source>
        <dbReference type="Proteomes" id="UP001056539"/>
    </source>
</evidence>